<reference evidence="1 2" key="1">
    <citation type="journal article" date="2012" name="BMC Genomics">
        <title>Comparative genomics of the white-rot fungi, Phanerochaete carnosa and P. chrysosporium, to elucidate the genetic basis of the distinct wood types they colonize.</title>
        <authorList>
            <person name="Suzuki H."/>
            <person name="MacDonald J."/>
            <person name="Syed K."/>
            <person name="Salamov A."/>
            <person name="Hori C."/>
            <person name="Aerts A."/>
            <person name="Henrissat B."/>
            <person name="Wiebenga A."/>
            <person name="vanKuyk P.A."/>
            <person name="Barry K."/>
            <person name="Lindquist E."/>
            <person name="LaButti K."/>
            <person name="Lapidus A."/>
            <person name="Lucas S."/>
            <person name="Coutinho P."/>
            <person name="Gong Y."/>
            <person name="Samejima M."/>
            <person name="Mahadevan R."/>
            <person name="Abou-Zaid M."/>
            <person name="de Vries R.P."/>
            <person name="Igarashi K."/>
            <person name="Yadav J.S."/>
            <person name="Grigoriev I.V."/>
            <person name="Master E.R."/>
        </authorList>
    </citation>
    <scope>NUCLEOTIDE SEQUENCE [LARGE SCALE GENOMIC DNA]</scope>
    <source>
        <strain evidence="1 2">HHB-10118-sp</strain>
    </source>
</reference>
<evidence type="ECO:0008006" key="3">
    <source>
        <dbReference type="Google" id="ProtNLM"/>
    </source>
</evidence>
<dbReference type="EMBL" id="JH930991">
    <property type="protein sequence ID" value="EKM48503.1"/>
    <property type="molecule type" value="Genomic_DNA"/>
</dbReference>
<dbReference type="PANTHER" id="PTHR33050:SF7">
    <property type="entry name" value="RIBONUCLEASE H"/>
    <property type="match status" value="1"/>
</dbReference>
<evidence type="ECO:0000313" key="1">
    <source>
        <dbReference type="EMBL" id="EKM48503.1"/>
    </source>
</evidence>
<protein>
    <recommendedName>
        <fullName evidence="3">Reverse transcriptase domain-containing protein</fullName>
    </recommendedName>
</protein>
<name>K5VBL9_PHACS</name>
<evidence type="ECO:0000313" key="2">
    <source>
        <dbReference type="Proteomes" id="UP000008370"/>
    </source>
</evidence>
<dbReference type="OrthoDB" id="3249498at2759"/>
<dbReference type="InterPro" id="IPR043502">
    <property type="entry name" value="DNA/RNA_pol_sf"/>
</dbReference>
<dbReference type="AlphaFoldDB" id="K5VBL9"/>
<dbReference type="PANTHER" id="PTHR33050">
    <property type="entry name" value="REVERSE TRANSCRIPTASE DOMAIN-CONTAINING PROTEIN"/>
    <property type="match status" value="1"/>
</dbReference>
<feature type="non-terminal residue" evidence="1">
    <location>
        <position position="1"/>
    </location>
</feature>
<dbReference type="KEGG" id="pco:PHACADRAFT_108851"/>
<dbReference type="GeneID" id="18907542"/>
<keyword evidence="2" id="KW-1185">Reference proteome</keyword>
<dbReference type="STRING" id="650164.K5VBL9"/>
<dbReference type="InterPro" id="IPR052055">
    <property type="entry name" value="Hepadnavirus_pol/RT"/>
</dbReference>
<proteinExistence type="predicted"/>
<organism evidence="1 2">
    <name type="scientific">Phanerochaete carnosa (strain HHB-10118-sp)</name>
    <name type="common">White-rot fungus</name>
    <name type="synonym">Peniophora carnosa</name>
    <dbReference type="NCBI Taxonomy" id="650164"/>
    <lineage>
        <taxon>Eukaryota</taxon>
        <taxon>Fungi</taxon>
        <taxon>Dikarya</taxon>
        <taxon>Basidiomycota</taxon>
        <taxon>Agaricomycotina</taxon>
        <taxon>Agaricomycetes</taxon>
        <taxon>Polyporales</taxon>
        <taxon>Phanerochaetaceae</taxon>
        <taxon>Phanerochaete</taxon>
    </lineage>
</organism>
<sequence>PVWLFKSDVANAYRLLPMHPLWQLKQVVRIDGDCRIDRCCCFGSRGSPDLWCTFMSLVLWIAIHIDGIDNMLAYMDDNFSEDSNPDLVRYEPYQAFFPSKQVRLLRLWDALGIPHKQPKQVFGRSLTIIGFHVDSDAMTIALPDDARLDLVHSIREFVLDAPARKRPLRRWQRLLGWINWGLNVQPLLRPALASSYEKMRGKQHPARPLYLNKAVITDLLWVADMFEKYGGVHILRSRAWKPHEAELEVLCDACLTGLGFWSPARQEGFMAALPVSPDAVEDTIFWYESLCVLAALQWAAALHHCPRRLAIYTDNLNTVQIFDSFRASAPYNSILRAASATLIASGIDLRVWHIPGSENVVADALSRGMLPVAHSYTPSLRVLPFRPPQLKSGAAEK</sequence>
<dbReference type="Proteomes" id="UP000008370">
    <property type="component" value="Unassembled WGS sequence"/>
</dbReference>
<dbReference type="InParanoid" id="K5VBL9"/>
<dbReference type="RefSeq" id="XP_007402947.1">
    <property type="nucleotide sequence ID" value="XM_007402885.1"/>
</dbReference>
<dbReference type="HOGENOM" id="CLU_058350_0_0_1"/>
<gene>
    <name evidence="1" type="ORF">PHACADRAFT_108851</name>
</gene>
<dbReference type="SUPFAM" id="SSF56672">
    <property type="entry name" value="DNA/RNA polymerases"/>
    <property type="match status" value="1"/>
</dbReference>
<accession>K5VBL9</accession>